<dbReference type="PROSITE" id="PS51677">
    <property type="entry name" value="NODB"/>
    <property type="match status" value="1"/>
</dbReference>
<keyword evidence="3" id="KW-1185">Reference proteome</keyword>
<gene>
    <name evidence="2" type="ORF">GCM10010844_24990</name>
</gene>
<dbReference type="PANTHER" id="PTHR10587">
    <property type="entry name" value="GLYCOSYL TRANSFERASE-RELATED"/>
    <property type="match status" value="1"/>
</dbReference>
<dbReference type="InterPro" id="IPR050248">
    <property type="entry name" value="Polysacc_deacetylase_ArnD"/>
</dbReference>
<evidence type="ECO:0000313" key="2">
    <source>
        <dbReference type="EMBL" id="GGL05234.1"/>
    </source>
</evidence>
<comment type="caution">
    <text evidence="2">The sequence shown here is derived from an EMBL/GenBank/DDBJ whole genome shotgun (WGS) entry which is preliminary data.</text>
</comment>
<sequence>MNRPLTWAARLLLPALLAEVLGRAAGWGALGHGPRDRWRVAVTFDDGPSERTPELLSVLARHGARGTFFVTRPAAQAHPERLTEIEAAGHALDAHGIWHRHALTLTPWQEWAQVAWHPRPDRPGAHLYRPPYGGHSPLTRLLARLSGRQVALWDTEGRDWTAVDAAALAAQTLARVQPGSVILLHDGPAVTPAVLDALLGGLRDRGLAVVPMHELPAQRITLLGGLRRLLDSYGG</sequence>
<dbReference type="EMBL" id="BMPE01000006">
    <property type="protein sequence ID" value="GGL05234.1"/>
    <property type="molecule type" value="Genomic_DNA"/>
</dbReference>
<feature type="domain" description="NodB homology" evidence="1">
    <location>
        <begin position="38"/>
        <end position="210"/>
    </location>
</feature>
<name>A0ABQ2FKW8_9DEIO</name>
<evidence type="ECO:0000313" key="3">
    <source>
        <dbReference type="Proteomes" id="UP000604341"/>
    </source>
</evidence>
<dbReference type="Pfam" id="PF01522">
    <property type="entry name" value="Polysacc_deac_1"/>
    <property type="match status" value="1"/>
</dbReference>
<protein>
    <submittedName>
        <fullName evidence="2">Polysaccharide deacetylase</fullName>
    </submittedName>
</protein>
<dbReference type="Gene3D" id="3.20.20.370">
    <property type="entry name" value="Glycoside hydrolase/deacetylase"/>
    <property type="match status" value="1"/>
</dbReference>
<dbReference type="RefSeq" id="WP_189069332.1">
    <property type="nucleotide sequence ID" value="NZ_BMPE01000006.1"/>
</dbReference>
<evidence type="ECO:0000259" key="1">
    <source>
        <dbReference type="PROSITE" id="PS51677"/>
    </source>
</evidence>
<proteinExistence type="predicted"/>
<organism evidence="2 3">
    <name type="scientific">Deinococcus radiotolerans</name>
    <dbReference type="NCBI Taxonomy" id="1309407"/>
    <lineage>
        <taxon>Bacteria</taxon>
        <taxon>Thermotogati</taxon>
        <taxon>Deinococcota</taxon>
        <taxon>Deinococci</taxon>
        <taxon>Deinococcales</taxon>
        <taxon>Deinococcaceae</taxon>
        <taxon>Deinococcus</taxon>
    </lineage>
</organism>
<accession>A0ABQ2FKW8</accession>
<reference evidence="3" key="1">
    <citation type="journal article" date="2019" name="Int. J. Syst. Evol. Microbiol.">
        <title>The Global Catalogue of Microorganisms (GCM) 10K type strain sequencing project: providing services to taxonomists for standard genome sequencing and annotation.</title>
        <authorList>
            <consortium name="The Broad Institute Genomics Platform"/>
            <consortium name="The Broad Institute Genome Sequencing Center for Infectious Disease"/>
            <person name="Wu L."/>
            <person name="Ma J."/>
        </authorList>
    </citation>
    <scope>NUCLEOTIDE SEQUENCE [LARGE SCALE GENOMIC DNA]</scope>
    <source>
        <strain evidence="3">JCM 19173</strain>
    </source>
</reference>
<dbReference type="PANTHER" id="PTHR10587:SF137">
    <property type="entry name" value="4-DEOXY-4-FORMAMIDO-L-ARABINOSE-PHOSPHOUNDECAPRENOL DEFORMYLASE ARND-RELATED"/>
    <property type="match status" value="1"/>
</dbReference>
<dbReference type="Proteomes" id="UP000604341">
    <property type="component" value="Unassembled WGS sequence"/>
</dbReference>
<dbReference type="SUPFAM" id="SSF88713">
    <property type="entry name" value="Glycoside hydrolase/deacetylase"/>
    <property type="match status" value="1"/>
</dbReference>
<dbReference type="InterPro" id="IPR002509">
    <property type="entry name" value="NODB_dom"/>
</dbReference>
<dbReference type="InterPro" id="IPR011330">
    <property type="entry name" value="Glyco_hydro/deAcase_b/a-brl"/>
</dbReference>